<dbReference type="InterPro" id="IPR019080">
    <property type="entry name" value="YqaJ_viral_recombinase"/>
</dbReference>
<accession>A0A1Y0ERN5</accession>
<keyword evidence="3" id="KW-0540">Nuclease</keyword>
<keyword evidence="3" id="KW-0378">Hydrolase</keyword>
<dbReference type="EMBL" id="CP021455">
    <property type="protein sequence ID" value="ARU06168.1"/>
    <property type="molecule type" value="Genomic_DNA"/>
</dbReference>
<dbReference type="KEGG" id="cser:CCO03_17125"/>
<proteinExistence type="predicted"/>
<keyword evidence="3" id="KW-0255">Endonuclease</keyword>
<dbReference type="GO" id="GO:0004519">
    <property type="term" value="F:endonuclease activity"/>
    <property type="evidence" value="ECO:0007669"/>
    <property type="project" value="UniProtKB-KW"/>
</dbReference>
<feature type="coiled-coil region" evidence="1">
    <location>
        <begin position="434"/>
        <end position="486"/>
    </location>
</feature>
<evidence type="ECO:0000313" key="3">
    <source>
        <dbReference type="EMBL" id="ARU06168.1"/>
    </source>
</evidence>
<dbReference type="PIRSF" id="PIRSF028503">
    <property type="entry name" value="UCP028503"/>
    <property type="match status" value="1"/>
</dbReference>
<dbReference type="SUPFAM" id="SSF52980">
    <property type="entry name" value="Restriction endonuclease-like"/>
    <property type="match status" value="1"/>
</dbReference>
<gene>
    <name evidence="3" type="ORF">CCO03_17125</name>
</gene>
<reference evidence="3 4" key="1">
    <citation type="submission" date="2017-05" db="EMBL/GenBank/DDBJ databases">
        <authorList>
            <person name="Song R."/>
            <person name="Chenine A.L."/>
            <person name="Ruprecht R.M."/>
        </authorList>
    </citation>
    <scope>NUCLEOTIDE SEQUENCE [LARGE SCALE GENOMIC DNA]</scope>
    <source>
        <strain evidence="3 4">DSM 26136</strain>
    </source>
</reference>
<feature type="domain" description="YqaJ viral recombinase" evidence="2">
    <location>
        <begin position="12"/>
        <end position="150"/>
    </location>
</feature>
<name>A0A1Y0ERN5_9BURK</name>
<evidence type="ECO:0000313" key="4">
    <source>
        <dbReference type="Proteomes" id="UP000196138"/>
    </source>
</evidence>
<organism evidence="3 4">
    <name type="scientific">Comamonas serinivorans</name>
    <dbReference type="NCBI Taxonomy" id="1082851"/>
    <lineage>
        <taxon>Bacteria</taxon>
        <taxon>Pseudomonadati</taxon>
        <taxon>Pseudomonadota</taxon>
        <taxon>Betaproteobacteria</taxon>
        <taxon>Burkholderiales</taxon>
        <taxon>Comamonadaceae</taxon>
        <taxon>Comamonas</taxon>
    </lineage>
</organism>
<dbReference type="Gene3D" id="3.90.320.10">
    <property type="match status" value="1"/>
</dbReference>
<dbReference type="Proteomes" id="UP000196138">
    <property type="component" value="Chromosome"/>
</dbReference>
<keyword evidence="1" id="KW-0175">Coiled coil</keyword>
<dbReference type="OrthoDB" id="9135654at2"/>
<dbReference type="AlphaFoldDB" id="A0A1Y0ERN5"/>
<dbReference type="RefSeq" id="WP_087283044.1">
    <property type="nucleotide sequence ID" value="NZ_CP021455.1"/>
</dbReference>
<evidence type="ECO:0000256" key="1">
    <source>
        <dbReference type="SAM" id="Coils"/>
    </source>
</evidence>
<dbReference type="InterPro" id="IPR016889">
    <property type="entry name" value="UCP028503"/>
</dbReference>
<evidence type="ECO:0000259" key="2">
    <source>
        <dbReference type="Pfam" id="PF09588"/>
    </source>
</evidence>
<sequence length="592" mass="64190">MRVIDVIQGTPEWLAHRMGKRNASDAPAMMGCTPNKSRGDLVRELATGVAPEFSDFVQRRILDKGHEFERLARPLAEEFAGEEFSPLSAVADEDPRYAASFDGIDFAETVSWEHKRLNADLRAVMVPGCTGADLPLMYQVQMEHQCLVSKVERVLFTASDWDGDELLDIRHCWYTPNPKLRAQVMAGWEQLNKDVAAYRESPPEPAAPVVAAPVDTLPAVAVQLQGNLAVVSNLDKVAVAVRGFIDGMVAKPATDQEFADAEAECKALKKGEDAMKAAVANALAQVSDVEAFTRTANDLADLMRTTRLAREKLVTAEKDARKAALVQDAQAALDSAVADLNRQMGANWLPRQNAGFGEAIKGLKSLDSMRDKLAVALSNAKLEATTRAHTLTLNRDLLRGDGQDWIALFPDFPTVGTKEPEDFQALAALRISQHRQAEAARLDKERERIRAEEEAKAKREADEALRKQLAEAEAKVQANIAEAKQAGVVDATLLDNLSAVHKDLTADVISDIDARRVIGEAKASAAQIEGDTVTLGQLNALLAPIRIDAAGLADLGFTPSATVKAAKHYRAGDVPRICNALIQHLQGVLVTA</sequence>
<dbReference type="Pfam" id="PF09588">
    <property type="entry name" value="YqaJ"/>
    <property type="match status" value="1"/>
</dbReference>
<keyword evidence="4" id="KW-1185">Reference proteome</keyword>
<protein>
    <submittedName>
        <fullName evidence="3">Endonuclease</fullName>
    </submittedName>
</protein>
<dbReference type="InterPro" id="IPR011604">
    <property type="entry name" value="PDDEXK-like_dom_sf"/>
</dbReference>
<dbReference type="InterPro" id="IPR011335">
    <property type="entry name" value="Restrct_endonuc-II-like"/>
</dbReference>